<keyword evidence="2" id="KW-1185">Reference proteome</keyword>
<dbReference type="Proteomes" id="UP000499080">
    <property type="component" value="Unassembled WGS sequence"/>
</dbReference>
<name>A0A4Y2ADU5_ARAVE</name>
<accession>A0A4Y2ADU5</accession>
<sequence length="152" mass="16856">MFPSLNTVSSSKSIYISLRGSLVMLDRRNLLALTLYAPLFIARTTSHIQVSSGRVIPWELSLHTSLFIAPPASHVPIPSRSVFLPSLKSVQNFSNVFNRDSYLSSFSSPVLSSISIDLACQETFEGIFAASYFTVYVRSDFKSVKSINLAER</sequence>
<gene>
    <name evidence="1" type="ORF">AVEN_152978_1</name>
</gene>
<evidence type="ECO:0000313" key="2">
    <source>
        <dbReference type="Proteomes" id="UP000499080"/>
    </source>
</evidence>
<evidence type="ECO:0000313" key="1">
    <source>
        <dbReference type="EMBL" id="GBL77767.1"/>
    </source>
</evidence>
<comment type="caution">
    <text evidence="1">The sequence shown here is derived from an EMBL/GenBank/DDBJ whole genome shotgun (WGS) entry which is preliminary data.</text>
</comment>
<protein>
    <submittedName>
        <fullName evidence="1">Uncharacterized protein</fullName>
    </submittedName>
</protein>
<dbReference type="AlphaFoldDB" id="A0A4Y2ADU5"/>
<organism evidence="1 2">
    <name type="scientific">Araneus ventricosus</name>
    <name type="common">Orbweaver spider</name>
    <name type="synonym">Epeira ventricosa</name>
    <dbReference type="NCBI Taxonomy" id="182803"/>
    <lineage>
        <taxon>Eukaryota</taxon>
        <taxon>Metazoa</taxon>
        <taxon>Ecdysozoa</taxon>
        <taxon>Arthropoda</taxon>
        <taxon>Chelicerata</taxon>
        <taxon>Arachnida</taxon>
        <taxon>Araneae</taxon>
        <taxon>Araneomorphae</taxon>
        <taxon>Entelegynae</taxon>
        <taxon>Araneoidea</taxon>
        <taxon>Araneidae</taxon>
        <taxon>Araneus</taxon>
    </lineage>
</organism>
<dbReference type="EMBL" id="BGPR01000013">
    <property type="protein sequence ID" value="GBL77767.1"/>
    <property type="molecule type" value="Genomic_DNA"/>
</dbReference>
<proteinExistence type="predicted"/>
<reference evidence="1 2" key="1">
    <citation type="journal article" date="2019" name="Sci. Rep.">
        <title>Orb-weaving spider Araneus ventricosus genome elucidates the spidroin gene catalogue.</title>
        <authorList>
            <person name="Kono N."/>
            <person name="Nakamura H."/>
            <person name="Ohtoshi R."/>
            <person name="Moran D.A.P."/>
            <person name="Shinohara A."/>
            <person name="Yoshida Y."/>
            <person name="Fujiwara M."/>
            <person name="Mori M."/>
            <person name="Tomita M."/>
            <person name="Arakawa K."/>
        </authorList>
    </citation>
    <scope>NUCLEOTIDE SEQUENCE [LARGE SCALE GENOMIC DNA]</scope>
</reference>